<evidence type="ECO:0000313" key="18">
    <source>
        <dbReference type="Ensembl" id="ENSGWIP00000001545.1"/>
    </source>
</evidence>
<dbReference type="GO" id="GO:0008305">
    <property type="term" value="C:integrin complex"/>
    <property type="evidence" value="ECO:0007669"/>
    <property type="project" value="InterPro"/>
</dbReference>
<dbReference type="GO" id="GO:0046872">
    <property type="term" value="F:metal ion binding"/>
    <property type="evidence" value="ECO:0007669"/>
    <property type="project" value="UniProtKB-KW"/>
</dbReference>
<evidence type="ECO:0000256" key="10">
    <source>
        <dbReference type="ARBA" id="ARBA00023037"/>
    </source>
</evidence>
<evidence type="ECO:0000256" key="3">
    <source>
        <dbReference type="ARBA" id="ARBA00022692"/>
    </source>
</evidence>
<name>A0A8C5D4X8_GOUWI</name>
<dbReference type="AlphaFoldDB" id="A0A8C5D4X8"/>
<keyword evidence="6" id="KW-0677">Repeat</keyword>
<feature type="repeat" description="FG-GAP" evidence="15">
    <location>
        <begin position="506"/>
        <end position="562"/>
    </location>
</feature>
<feature type="transmembrane region" description="Helical" evidence="16">
    <location>
        <begin position="1099"/>
        <end position="1121"/>
    </location>
</feature>
<dbReference type="Gene3D" id="1.20.5.930">
    <property type="entry name" value="Bicelle-embedded integrin alpha(iib) transmembrane segment"/>
    <property type="match status" value="1"/>
</dbReference>
<dbReference type="SMART" id="SM00327">
    <property type="entry name" value="VWA"/>
    <property type="match status" value="1"/>
</dbReference>
<dbReference type="InterPro" id="IPR013517">
    <property type="entry name" value="FG-GAP"/>
</dbReference>
<evidence type="ECO:0000256" key="12">
    <source>
        <dbReference type="ARBA" id="ARBA00023157"/>
    </source>
</evidence>
<keyword evidence="4" id="KW-0479">Metal-binding</keyword>
<proteinExistence type="inferred from homology"/>
<dbReference type="Pfam" id="PF08441">
    <property type="entry name" value="Integrin_A_Ig_1"/>
    <property type="match status" value="1"/>
</dbReference>
<dbReference type="SMART" id="SM00191">
    <property type="entry name" value="Int_alpha"/>
    <property type="match status" value="4"/>
</dbReference>
<evidence type="ECO:0000256" key="14">
    <source>
        <dbReference type="ARBA" id="ARBA00023180"/>
    </source>
</evidence>
<dbReference type="PROSITE" id="PS50234">
    <property type="entry name" value="VWFA"/>
    <property type="match status" value="1"/>
</dbReference>
<keyword evidence="14" id="KW-0325">Glycoprotein</keyword>
<dbReference type="GO" id="GO:0033627">
    <property type="term" value="P:cell adhesion mediated by integrin"/>
    <property type="evidence" value="ECO:0007669"/>
    <property type="project" value="TreeGrafter"/>
</dbReference>
<evidence type="ECO:0000256" key="5">
    <source>
        <dbReference type="ARBA" id="ARBA00022729"/>
    </source>
</evidence>
<dbReference type="Gene3D" id="3.40.50.410">
    <property type="entry name" value="von Willebrand factor, type A domain"/>
    <property type="match status" value="1"/>
</dbReference>
<dbReference type="GO" id="GO:0098609">
    <property type="term" value="P:cell-cell adhesion"/>
    <property type="evidence" value="ECO:0007669"/>
    <property type="project" value="TreeGrafter"/>
</dbReference>
<keyword evidence="9 16" id="KW-1133">Transmembrane helix</keyword>
<sequence>MVEVRRVVLLSFTVAAAAVIPLSLAFNIDLKVPKVYIGEPKEFFGYKVLQFNSGTNKGIIISSPLQHNGSGGISRHNKDQSGEWFNPNKTSLPKTMTVKHFGLSIAADSTGSHFTVCSPSVVHECHDNSYLNSVCFNISDQLQQLSLITPSFQECTKKTVDLVFLFDGSKSMTTYEFNQNKIFIQNVMTSLQNTSIKFAAVQFSTNWSKVFDFNDYKEGQALALLEKEVHLRDLTNTHKALRYVMNDIIENPSAGASPDATKVVVLITDGDPSDPDRDMIIKKYDEKNVIRFVIGVKDAKLDKFRAIASEPKDQNAFKIENYGGLKGMLENFQKKIFNMEGSAVARAGNITNEMSQSGFSAAFYKDRLILGSVGSNNWQGCLYERQQLKEVQIQDPEMEADSYMGYAIAVGERDDVPLYFAGAPRSEHKGRVVLFGHEGRNWIVLDRVNGEQIGSYFGAELCSLDVNSDGNMDFLLVGAPLFYQHQEKREGRLYVYTLNEELLLKSELNVSAPSMGRFGTTVSSLADLNGDGLRDVAVGAPMEDDNRGVVYIYLGERQRGIREVFSQRIMGGTIQSGMRLFGQSISGDIDLENDGLPDVVVGSKGTAVVLRSKPVINVVARLTYDPEEISTEHLDCLGTDKNLQMVSVSLCFEITEMTRSNYKNVESKLNISYTLDIIPTRQKNRGFFMETKDKTRNLTSVFGADKEKCFSHHIFMPNCVTDTLTPVTIKLDFSQVNSENALPALNMDSIRTYTVQVPFKKECRGDVCIAELEVDFIFTTPTLVVREGGYFNVSVKLSNNGDDSYNTSLTMLYAPGLSFSRMVLVQSTRRTFHSCKNLKEVLNQTTCGVSLPVYRSRSSATFNVSFLVLNDYEWNDTVTMTIEGKSDNVNSTVAVSKNLPVQFEVRMALTVPEDSVTYLNFTSEDSAPKQMVVIYRIDNTGFKDFPVNVYLTFPTKLQHGFEINNYQVFVQQNKTKCTRMENVENQHCLPENSSVVIKCDSFVLKNSSAVEFTLLGDVHFRDLELHAANISFLKRYTGDGAEVKFKSFMHVEYDTWQYVMESHKHENKNKIDKLDSWMDNSTMKWNEVRVEFLIFPDQLLIILTGAGLGLLLLILITVIMVKLGCFKRKTMEYFQEEDGEMEEKAALQSSPAATNNNRKIH</sequence>
<keyword evidence="11 16" id="KW-0472">Membrane</keyword>
<dbReference type="InterPro" id="IPR013519">
    <property type="entry name" value="Int_alpha_beta-p"/>
</dbReference>
<keyword evidence="3 16" id="KW-0812">Transmembrane</keyword>
<evidence type="ECO:0000256" key="2">
    <source>
        <dbReference type="ARBA" id="ARBA00008054"/>
    </source>
</evidence>
<evidence type="ECO:0000256" key="15">
    <source>
        <dbReference type="PROSITE-ProRule" id="PRU00803"/>
    </source>
</evidence>
<dbReference type="InterPro" id="IPR002035">
    <property type="entry name" value="VWF_A"/>
</dbReference>
<dbReference type="InterPro" id="IPR013649">
    <property type="entry name" value="Integrin_alpha_Ig-like_1"/>
</dbReference>
<dbReference type="InterPro" id="IPR028994">
    <property type="entry name" value="Integrin_alpha_N"/>
</dbReference>
<dbReference type="PANTHER" id="PTHR23220">
    <property type="entry name" value="INTEGRIN ALPHA"/>
    <property type="match status" value="1"/>
</dbReference>
<dbReference type="PROSITE" id="PS51470">
    <property type="entry name" value="FG_GAP"/>
    <property type="match status" value="3"/>
</dbReference>
<reference evidence="18" key="3">
    <citation type="submission" date="2025-09" db="UniProtKB">
        <authorList>
            <consortium name="Ensembl"/>
        </authorList>
    </citation>
    <scope>IDENTIFICATION</scope>
</reference>
<evidence type="ECO:0000256" key="11">
    <source>
        <dbReference type="ARBA" id="ARBA00023136"/>
    </source>
</evidence>
<dbReference type="InterPro" id="IPR032695">
    <property type="entry name" value="Integrin_dom_sf"/>
</dbReference>
<evidence type="ECO:0000313" key="19">
    <source>
        <dbReference type="Proteomes" id="UP000694680"/>
    </source>
</evidence>
<dbReference type="OrthoDB" id="5317514at2759"/>
<accession>A0A8C5D4X8</accession>
<keyword evidence="19" id="KW-1185">Reference proteome</keyword>
<dbReference type="InterPro" id="IPR036465">
    <property type="entry name" value="vWFA_dom_sf"/>
</dbReference>
<keyword evidence="13 16" id="KW-0675">Receptor</keyword>
<dbReference type="SUPFAM" id="SSF69179">
    <property type="entry name" value="Integrin domains"/>
    <property type="match status" value="2"/>
</dbReference>
<keyword evidence="7" id="KW-0106">Calcium</keyword>
<dbReference type="SUPFAM" id="SSF69318">
    <property type="entry name" value="Integrin alpha N-terminal domain"/>
    <property type="match status" value="1"/>
</dbReference>
<dbReference type="InterPro" id="IPR000413">
    <property type="entry name" value="Integrin_alpha"/>
</dbReference>
<dbReference type="Gene3D" id="2.60.40.1510">
    <property type="entry name" value="ntegrin, alpha v. Chain A, domain 3"/>
    <property type="match status" value="1"/>
</dbReference>
<feature type="repeat" description="FG-GAP" evidence="15">
    <location>
        <begin position="567"/>
        <end position="627"/>
    </location>
</feature>
<dbReference type="SUPFAM" id="SSF53300">
    <property type="entry name" value="vWA-like"/>
    <property type="match status" value="1"/>
</dbReference>
<dbReference type="Pfam" id="PF20805">
    <property type="entry name" value="Integrin_A_Ig_2"/>
    <property type="match status" value="1"/>
</dbReference>
<dbReference type="InterPro" id="IPR048633">
    <property type="entry name" value="ITGAX-like_Ig_3"/>
</dbReference>
<evidence type="ECO:0000256" key="7">
    <source>
        <dbReference type="ARBA" id="ARBA00022837"/>
    </source>
</evidence>
<dbReference type="PANTHER" id="PTHR23220:SF84">
    <property type="entry name" value="INTEGRIN ALPHA-L"/>
    <property type="match status" value="1"/>
</dbReference>
<dbReference type="PRINTS" id="PR01185">
    <property type="entry name" value="INTEGRINA"/>
</dbReference>
<dbReference type="InterPro" id="IPR048285">
    <property type="entry name" value="Integrin_alpha_Ig-like_2"/>
</dbReference>
<evidence type="ECO:0000256" key="9">
    <source>
        <dbReference type="ARBA" id="ARBA00022989"/>
    </source>
</evidence>
<dbReference type="Pfam" id="PF21520">
    <property type="entry name" value="ITGAX-like_Ig_3"/>
    <property type="match status" value="1"/>
</dbReference>
<keyword evidence="10 16" id="KW-0401">Integrin</keyword>
<evidence type="ECO:0000256" key="4">
    <source>
        <dbReference type="ARBA" id="ARBA00022723"/>
    </source>
</evidence>
<evidence type="ECO:0000256" key="8">
    <source>
        <dbReference type="ARBA" id="ARBA00022889"/>
    </source>
</evidence>
<keyword evidence="5" id="KW-0732">Signal</keyword>
<evidence type="ECO:0000256" key="6">
    <source>
        <dbReference type="ARBA" id="ARBA00022737"/>
    </source>
</evidence>
<dbReference type="Proteomes" id="UP000694680">
    <property type="component" value="Chromosome 1"/>
</dbReference>
<protein>
    <submittedName>
        <fullName evidence="18">Integrin alpha-X-like</fullName>
    </submittedName>
</protein>
<dbReference type="Gene3D" id="2.60.40.1530">
    <property type="entry name" value="ntegrin, alpha v. Chain A, domain 4"/>
    <property type="match status" value="1"/>
</dbReference>
<dbReference type="GO" id="GO:0007160">
    <property type="term" value="P:cell-matrix adhesion"/>
    <property type="evidence" value="ECO:0007669"/>
    <property type="project" value="TreeGrafter"/>
</dbReference>
<reference evidence="18" key="2">
    <citation type="submission" date="2025-08" db="UniProtKB">
        <authorList>
            <consortium name="Ensembl"/>
        </authorList>
    </citation>
    <scope>IDENTIFICATION</scope>
</reference>
<evidence type="ECO:0000256" key="1">
    <source>
        <dbReference type="ARBA" id="ARBA00004479"/>
    </source>
</evidence>
<keyword evidence="8 16" id="KW-0130">Cell adhesion</keyword>
<dbReference type="GO" id="GO:0007229">
    <property type="term" value="P:integrin-mediated signaling pathway"/>
    <property type="evidence" value="ECO:0007669"/>
    <property type="project" value="UniProtKB-KW"/>
</dbReference>
<dbReference type="Pfam" id="PF00092">
    <property type="entry name" value="VWA"/>
    <property type="match status" value="1"/>
</dbReference>
<reference evidence="18" key="1">
    <citation type="submission" date="2020-06" db="EMBL/GenBank/DDBJ databases">
        <authorList>
            <consortium name="Wellcome Sanger Institute Data Sharing"/>
        </authorList>
    </citation>
    <scope>NUCLEOTIDE SEQUENCE [LARGE SCALE GENOMIC DNA]</scope>
</reference>
<evidence type="ECO:0000259" key="17">
    <source>
        <dbReference type="PROSITE" id="PS50234"/>
    </source>
</evidence>
<gene>
    <name evidence="18" type="primary">zmp:0000001082</name>
</gene>
<dbReference type="PRINTS" id="PR00453">
    <property type="entry name" value="VWFADOMAIN"/>
</dbReference>
<feature type="repeat" description="FG-GAP" evidence="15">
    <location>
        <begin position="443"/>
        <end position="505"/>
    </location>
</feature>
<dbReference type="Gene3D" id="2.60.40.1460">
    <property type="entry name" value="Integrin domains. Chain A, domain 2"/>
    <property type="match status" value="1"/>
</dbReference>
<comment type="subcellular location">
    <subcellularLocation>
        <location evidence="1 16">Membrane</location>
        <topology evidence="1 16">Single-pass type I membrane protein</topology>
    </subcellularLocation>
</comment>
<dbReference type="GO" id="GO:0005178">
    <property type="term" value="F:integrin binding"/>
    <property type="evidence" value="ECO:0007669"/>
    <property type="project" value="TreeGrafter"/>
</dbReference>
<dbReference type="Ensembl" id="ENSGWIT00000001659.1">
    <property type="protein sequence ID" value="ENSGWIP00000001545.1"/>
    <property type="gene ID" value="ENSGWIG00000000898.1"/>
</dbReference>
<dbReference type="Pfam" id="PF01839">
    <property type="entry name" value="FG-GAP"/>
    <property type="match status" value="2"/>
</dbReference>
<evidence type="ECO:0000256" key="16">
    <source>
        <dbReference type="RuleBase" id="RU003762"/>
    </source>
</evidence>
<evidence type="ECO:0000256" key="13">
    <source>
        <dbReference type="ARBA" id="ARBA00023170"/>
    </source>
</evidence>
<dbReference type="GO" id="GO:0009897">
    <property type="term" value="C:external side of plasma membrane"/>
    <property type="evidence" value="ECO:0007669"/>
    <property type="project" value="TreeGrafter"/>
</dbReference>
<organism evidence="18 19">
    <name type="scientific">Gouania willdenowi</name>
    <name type="common">Blunt-snouted clingfish</name>
    <name type="synonym">Lepadogaster willdenowi</name>
    <dbReference type="NCBI Taxonomy" id="441366"/>
    <lineage>
        <taxon>Eukaryota</taxon>
        <taxon>Metazoa</taxon>
        <taxon>Chordata</taxon>
        <taxon>Craniata</taxon>
        <taxon>Vertebrata</taxon>
        <taxon>Euteleostomi</taxon>
        <taxon>Actinopterygii</taxon>
        <taxon>Neopterygii</taxon>
        <taxon>Teleostei</taxon>
        <taxon>Neoteleostei</taxon>
        <taxon>Acanthomorphata</taxon>
        <taxon>Ovalentaria</taxon>
        <taxon>Blenniimorphae</taxon>
        <taxon>Blenniiformes</taxon>
        <taxon>Gobiesocoidei</taxon>
        <taxon>Gobiesocidae</taxon>
        <taxon>Gobiesocinae</taxon>
        <taxon>Gouania</taxon>
    </lineage>
</organism>
<keyword evidence="12" id="KW-1015">Disulfide bond</keyword>
<comment type="similarity">
    <text evidence="2 16">Belongs to the integrin alpha chain family.</text>
</comment>
<dbReference type="Gene3D" id="2.130.10.130">
    <property type="entry name" value="Integrin alpha, N-terminal"/>
    <property type="match status" value="1"/>
</dbReference>
<feature type="domain" description="VWFA" evidence="17">
    <location>
        <begin position="161"/>
        <end position="336"/>
    </location>
</feature>